<evidence type="ECO:0000313" key="2">
    <source>
        <dbReference type="EMBL" id="MEN7548968.1"/>
    </source>
</evidence>
<evidence type="ECO:0008006" key="4">
    <source>
        <dbReference type="Google" id="ProtNLM"/>
    </source>
</evidence>
<keyword evidence="3" id="KW-1185">Reference proteome</keyword>
<organism evidence="2 3">
    <name type="scientific">Rapidithrix thailandica</name>
    <dbReference type="NCBI Taxonomy" id="413964"/>
    <lineage>
        <taxon>Bacteria</taxon>
        <taxon>Pseudomonadati</taxon>
        <taxon>Bacteroidota</taxon>
        <taxon>Cytophagia</taxon>
        <taxon>Cytophagales</taxon>
        <taxon>Flammeovirgaceae</taxon>
        <taxon>Rapidithrix</taxon>
    </lineage>
</organism>
<sequence length="391" mass="45459">MYKTSFLIWVIFISLTSLSQAQSIAETIYSHAAQVTIPSYQMKPFDCHLKMAYGQFNLENDDVLKEILNDNIKSVALLYSDYPKGMSFQRLNINRFQALIELYPQLTQDQSIKWYLVKQTDCTTKEDANLLVHGFIVKLKQRPEVVKNQILGNLIPERTQQLLDTLPKEDYKYVTYGRDLTSVAALERNFTRWKDIVTVSDWTSSMYPFTGQILRWHIDNWERSGIKNFVFFNDGDQKEDKDKVIGETGGLYAIRADSIDNVIKLMKHIEWIGGGGDIPENDIEALLFTQERFPDAKTLVLIADNTSAVRDMKLLEKVKKPVHIIIGRLKYNRLIYLNPQYLTIAKKTGGSLHTRKYDFNSPEELEKLEKWLIHKKETTLKKRQKTRNTAY</sequence>
<name>A0AAW9S962_9BACT</name>
<dbReference type="RefSeq" id="WP_346821742.1">
    <property type="nucleotide sequence ID" value="NZ_JBDKWZ010000007.1"/>
</dbReference>
<comment type="caution">
    <text evidence="2">The sequence shown here is derived from an EMBL/GenBank/DDBJ whole genome shotgun (WGS) entry which is preliminary data.</text>
</comment>
<feature type="signal peptide" evidence="1">
    <location>
        <begin position="1"/>
        <end position="21"/>
    </location>
</feature>
<gene>
    <name evidence="2" type="ORF">AAG747_13680</name>
</gene>
<keyword evidence="1" id="KW-0732">Signal</keyword>
<proteinExistence type="predicted"/>
<protein>
    <recommendedName>
        <fullName evidence="4">VWA domain-containing protein</fullName>
    </recommendedName>
</protein>
<evidence type="ECO:0000313" key="3">
    <source>
        <dbReference type="Proteomes" id="UP001403385"/>
    </source>
</evidence>
<reference evidence="2 3" key="1">
    <citation type="submission" date="2024-04" db="EMBL/GenBank/DDBJ databases">
        <title>Novel genus in family Flammeovirgaceae.</title>
        <authorList>
            <person name="Nguyen T.H."/>
            <person name="Vuong T.Q."/>
            <person name="Le H."/>
            <person name="Kim S.-G."/>
        </authorList>
    </citation>
    <scope>NUCLEOTIDE SEQUENCE [LARGE SCALE GENOMIC DNA]</scope>
    <source>
        <strain evidence="2 3">JCM 23209</strain>
    </source>
</reference>
<accession>A0AAW9S962</accession>
<dbReference type="EMBL" id="JBDKWZ010000007">
    <property type="protein sequence ID" value="MEN7548968.1"/>
    <property type="molecule type" value="Genomic_DNA"/>
</dbReference>
<feature type="chain" id="PRO_5043903352" description="VWA domain-containing protein" evidence="1">
    <location>
        <begin position="22"/>
        <end position="391"/>
    </location>
</feature>
<evidence type="ECO:0000256" key="1">
    <source>
        <dbReference type="SAM" id="SignalP"/>
    </source>
</evidence>
<dbReference type="AlphaFoldDB" id="A0AAW9S962"/>
<dbReference type="Proteomes" id="UP001403385">
    <property type="component" value="Unassembled WGS sequence"/>
</dbReference>